<reference evidence="1 2" key="2">
    <citation type="submission" date="2007-09" db="EMBL/GenBank/DDBJ databases">
        <authorList>
            <person name="Fulton L."/>
            <person name="Clifton S."/>
            <person name="Fulton B."/>
            <person name="Xu J."/>
            <person name="Minx P."/>
            <person name="Pepin K.H."/>
            <person name="Johnson M."/>
            <person name="Thiruvilangam P."/>
            <person name="Bhonagiri V."/>
            <person name="Nash W.E."/>
            <person name="Mardis E.R."/>
            <person name="Wilson R.K."/>
        </authorList>
    </citation>
    <scope>NUCLEOTIDE SEQUENCE [LARGE SCALE GENOMIC DNA]</scope>
    <source>
        <strain evidence="1 2">DSM 3991</strain>
    </source>
</reference>
<dbReference type="EMBL" id="ABAW02000018">
    <property type="protein sequence ID" value="EDP11641.1"/>
    <property type="molecule type" value="Genomic_DNA"/>
</dbReference>
<accession>A8RAI3</accession>
<evidence type="ECO:0000313" key="2">
    <source>
        <dbReference type="Proteomes" id="UP000004090"/>
    </source>
</evidence>
<dbReference type="AlphaFoldDB" id="A8RAI3"/>
<dbReference type="Proteomes" id="UP000004090">
    <property type="component" value="Unassembled WGS sequence"/>
</dbReference>
<gene>
    <name evidence="1" type="ORF">EUBDOL_00819</name>
</gene>
<dbReference type="HOGENOM" id="CLU_2972663_0_0_9"/>
<proteinExistence type="predicted"/>
<evidence type="ECO:0000313" key="1">
    <source>
        <dbReference type="EMBL" id="EDP11641.1"/>
    </source>
</evidence>
<comment type="caution">
    <text evidence="1">The sequence shown here is derived from an EMBL/GenBank/DDBJ whole genome shotgun (WGS) entry which is preliminary data.</text>
</comment>
<sequence length="58" mass="7135">MWKSGKNGICFYNIHMIEIEKHLINKGLIILFYTFHIRWKTSFFQCAKNVEKRWKSKK</sequence>
<reference evidence="1 2" key="1">
    <citation type="submission" date="2007-09" db="EMBL/GenBank/DDBJ databases">
        <title>Draft genome sequence of Eubacterium dolichum (DSM 3991).</title>
        <authorList>
            <person name="Sudarsanam P."/>
            <person name="Ley R."/>
            <person name="Guruge J."/>
            <person name="Turnbaugh P.J."/>
            <person name="Mahowald M."/>
            <person name="Liep D."/>
            <person name="Gordon J."/>
        </authorList>
    </citation>
    <scope>NUCLEOTIDE SEQUENCE [LARGE SCALE GENOMIC DNA]</scope>
    <source>
        <strain evidence="1 2">DSM 3991</strain>
    </source>
</reference>
<protein>
    <submittedName>
        <fullName evidence="1">Uncharacterized protein</fullName>
    </submittedName>
</protein>
<name>A8RAI3_9FIRM</name>
<organism evidence="1 2">
    <name type="scientific">Amedibacillus dolichus DSM 3991</name>
    <dbReference type="NCBI Taxonomy" id="428127"/>
    <lineage>
        <taxon>Bacteria</taxon>
        <taxon>Bacillati</taxon>
        <taxon>Bacillota</taxon>
        <taxon>Erysipelotrichia</taxon>
        <taxon>Erysipelotrichales</taxon>
        <taxon>Erysipelotrichaceae</taxon>
        <taxon>Amedibacillus</taxon>
    </lineage>
</organism>